<dbReference type="EMBL" id="JAGTTL010000006">
    <property type="protein sequence ID" value="KAK6321099.1"/>
    <property type="molecule type" value="Genomic_DNA"/>
</dbReference>
<reference evidence="1 2" key="1">
    <citation type="submission" date="2021-04" db="EMBL/GenBank/DDBJ databases">
        <authorList>
            <person name="De Guttry C."/>
            <person name="Zahm M."/>
            <person name="Klopp C."/>
            <person name="Cabau C."/>
            <person name="Louis A."/>
            <person name="Berthelot C."/>
            <person name="Parey E."/>
            <person name="Roest Crollius H."/>
            <person name="Montfort J."/>
            <person name="Robinson-Rechavi M."/>
            <person name="Bucao C."/>
            <person name="Bouchez O."/>
            <person name="Gislard M."/>
            <person name="Lluch J."/>
            <person name="Milhes M."/>
            <person name="Lampietro C."/>
            <person name="Lopez Roques C."/>
            <person name="Donnadieu C."/>
            <person name="Braasch I."/>
            <person name="Desvignes T."/>
            <person name="Postlethwait J."/>
            <person name="Bobe J."/>
            <person name="Wedekind C."/>
            <person name="Guiguen Y."/>
        </authorList>
    </citation>
    <scope>NUCLEOTIDE SEQUENCE [LARGE SCALE GENOMIC DNA]</scope>
    <source>
        <strain evidence="1">Cs_M1</strain>
        <tissue evidence="1">Blood</tissue>
    </source>
</reference>
<comment type="caution">
    <text evidence="1">The sequence shown here is derived from an EMBL/GenBank/DDBJ whole genome shotgun (WGS) entry which is preliminary data.</text>
</comment>
<sequence length="85" mass="9646">MVFLEADRSVPVSYVLESHFVRQPNTPARQLGHSLRLEELEDTLVAVLPLHQTLVLVLLWVDQDVPNELPQMCQHKLDLSIGGFC</sequence>
<protein>
    <submittedName>
        <fullName evidence="1">Uncharacterized protein</fullName>
    </submittedName>
</protein>
<evidence type="ECO:0000313" key="2">
    <source>
        <dbReference type="Proteomes" id="UP001356427"/>
    </source>
</evidence>
<name>A0AAN8M3C7_9TELE</name>
<organism evidence="1 2">
    <name type="scientific">Coregonus suidteri</name>
    <dbReference type="NCBI Taxonomy" id="861788"/>
    <lineage>
        <taxon>Eukaryota</taxon>
        <taxon>Metazoa</taxon>
        <taxon>Chordata</taxon>
        <taxon>Craniata</taxon>
        <taxon>Vertebrata</taxon>
        <taxon>Euteleostomi</taxon>
        <taxon>Actinopterygii</taxon>
        <taxon>Neopterygii</taxon>
        <taxon>Teleostei</taxon>
        <taxon>Protacanthopterygii</taxon>
        <taxon>Salmoniformes</taxon>
        <taxon>Salmonidae</taxon>
        <taxon>Coregoninae</taxon>
        <taxon>Coregonus</taxon>
    </lineage>
</organism>
<dbReference type="AlphaFoldDB" id="A0AAN8M3C7"/>
<dbReference type="Proteomes" id="UP001356427">
    <property type="component" value="Unassembled WGS sequence"/>
</dbReference>
<evidence type="ECO:0000313" key="1">
    <source>
        <dbReference type="EMBL" id="KAK6321099.1"/>
    </source>
</evidence>
<proteinExistence type="predicted"/>
<keyword evidence="2" id="KW-1185">Reference proteome</keyword>
<accession>A0AAN8M3C7</accession>
<gene>
    <name evidence="1" type="ORF">J4Q44_G00080750</name>
</gene>